<comment type="caution">
    <text evidence="1">The sequence shown here is derived from an EMBL/GenBank/DDBJ whole genome shotgun (WGS) entry which is preliminary data.</text>
</comment>
<gene>
    <name evidence="1" type="ORF">RPERSI_LOCUS16623</name>
</gene>
<dbReference type="EMBL" id="CAJVQC010041399">
    <property type="protein sequence ID" value="CAG8772885.1"/>
    <property type="molecule type" value="Genomic_DNA"/>
</dbReference>
<accession>A0ACA9R1Q8</accession>
<protein>
    <submittedName>
        <fullName evidence="1">5911_t:CDS:1</fullName>
    </submittedName>
</protein>
<reference evidence="1" key="1">
    <citation type="submission" date="2021-06" db="EMBL/GenBank/DDBJ databases">
        <authorList>
            <person name="Kallberg Y."/>
            <person name="Tangrot J."/>
            <person name="Rosling A."/>
        </authorList>
    </citation>
    <scope>NUCLEOTIDE SEQUENCE</scope>
    <source>
        <strain evidence="1">MA461A</strain>
    </source>
</reference>
<feature type="non-terminal residue" evidence="1">
    <location>
        <position position="69"/>
    </location>
</feature>
<feature type="non-terminal residue" evidence="1">
    <location>
        <position position="1"/>
    </location>
</feature>
<keyword evidence="2" id="KW-1185">Reference proteome</keyword>
<organism evidence="1 2">
    <name type="scientific">Racocetra persica</name>
    <dbReference type="NCBI Taxonomy" id="160502"/>
    <lineage>
        <taxon>Eukaryota</taxon>
        <taxon>Fungi</taxon>
        <taxon>Fungi incertae sedis</taxon>
        <taxon>Mucoromycota</taxon>
        <taxon>Glomeromycotina</taxon>
        <taxon>Glomeromycetes</taxon>
        <taxon>Diversisporales</taxon>
        <taxon>Gigasporaceae</taxon>
        <taxon>Racocetra</taxon>
    </lineage>
</organism>
<proteinExistence type="predicted"/>
<name>A0ACA9R1Q8_9GLOM</name>
<evidence type="ECO:0000313" key="2">
    <source>
        <dbReference type="Proteomes" id="UP000789920"/>
    </source>
</evidence>
<dbReference type="Proteomes" id="UP000789920">
    <property type="component" value="Unassembled WGS sequence"/>
</dbReference>
<sequence>YILEKGSSSLQVNVKAMNSDLKNDTTKENKLKIKSIIFKKEMLPEDLDLALCQLKIWARDNEAKSAFEK</sequence>
<evidence type="ECO:0000313" key="1">
    <source>
        <dbReference type="EMBL" id="CAG8772885.1"/>
    </source>
</evidence>